<sequence length="359" mass="42234">MGEQMTKVIETYEIYRLNHRETAKFFGVIVLNIKSEFKKLQFHDRENIEAKLTIHLDFRDRNSDRWDSSVSTFYAGFNNSDWYDYSASVSKHTPSGHGGIDIRPLKIQGQHVGTLMMSKVVAWLKTFPADEKVHPIHFVPSGDPKAAKKFYENAGIPIDSKVVTIGDLKIQQSWQSNIELIHEAQLQQHVFELYREVEFLVRQKEILEKQCIEFGSYVYTHNPLKTLTNLSMKPQLLDTKYKSQIDISNEPYESTHALIIKYVNRNREIDELSSDIKRLLKLIKEYKQQTLPEKRLENFIKAFNGMLYVYAEKALIFPATIAFILSFLYPEIRTYLIFILVIYYLYWTTILFKFSSNRW</sequence>
<dbReference type="KEGG" id="abm:ABSDF3553"/>
<protein>
    <submittedName>
        <fullName evidence="2">Uncharacterized protein</fullName>
    </submittedName>
</protein>
<dbReference type="Proteomes" id="UP000001741">
    <property type="component" value="Chromosome"/>
</dbReference>
<feature type="transmembrane region" description="Helical" evidence="1">
    <location>
        <begin position="307"/>
        <end position="329"/>
    </location>
</feature>
<reference evidence="2 3" key="1">
    <citation type="journal article" date="2008" name="PLoS ONE">
        <title>Comparative analysis of Acinetobacters: three genomes for three lifestyles.</title>
        <authorList>
            <person name="Vallenet D."/>
            <person name="Nordmann P."/>
            <person name="Barbe V."/>
            <person name="Poirel L."/>
            <person name="Mangenot S."/>
            <person name="Bataille E."/>
            <person name="Dossat C."/>
            <person name="Gas S."/>
            <person name="Kreimeyer A."/>
            <person name="Lenoble P."/>
            <person name="Oztas S."/>
            <person name="Poulain J."/>
            <person name="Segurens B."/>
            <person name="Robert C."/>
            <person name="Abergel C."/>
            <person name="Claverie J.M."/>
            <person name="Raoult D."/>
            <person name="Medigue C."/>
            <person name="Weissenbach J."/>
            <person name="Cruveiller S."/>
        </authorList>
    </citation>
    <scope>NUCLEOTIDE SEQUENCE [LARGE SCALE GENOMIC DNA]</scope>
    <source>
        <strain evidence="2 3">SDF</strain>
    </source>
</reference>
<evidence type="ECO:0000313" key="3">
    <source>
        <dbReference type="Proteomes" id="UP000001741"/>
    </source>
</evidence>
<accession>B0VP74</accession>
<keyword evidence="1" id="KW-0812">Transmembrane</keyword>
<feature type="transmembrane region" description="Helical" evidence="1">
    <location>
        <begin position="335"/>
        <end position="354"/>
    </location>
</feature>
<dbReference type="AlphaFoldDB" id="B0VP74"/>
<evidence type="ECO:0000256" key="1">
    <source>
        <dbReference type="SAM" id="Phobius"/>
    </source>
</evidence>
<keyword evidence="1" id="KW-0472">Membrane</keyword>
<proteinExistence type="predicted"/>
<keyword evidence="1" id="KW-1133">Transmembrane helix</keyword>
<name>B0VP74_ACIBS</name>
<evidence type="ECO:0000313" key="2">
    <source>
        <dbReference type="EMBL" id="CAP02814.1"/>
    </source>
</evidence>
<dbReference type="BioCyc" id="ABAU509170:GCL9-2928-MONOMER"/>
<dbReference type="EMBL" id="CU468230">
    <property type="protein sequence ID" value="CAP02814.1"/>
    <property type="molecule type" value="Genomic_DNA"/>
</dbReference>
<dbReference type="HOGENOM" id="CLU_770798_0_0_6"/>
<gene>
    <name evidence="2" type="ordered locus">ABSDF3553</name>
</gene>
<organism evidence="2 3">
    <name type="scientific">Acinetobacter baumannii (strain SDF)</name>
    <dbReference type="NCBI Taxonomy" id="509170"/>
    <lineage>
        <taxon>Bacteria</taxon>
        <taxon>Pseudomonadati</taxon>
        <taxon>Pseudomonadota</taxon>
        <taxon>Gammaproteobacteria</taxon>
        <taxon>Moraxellales</taxon>
        <taxon>Moraxellaceae</taxon>
        <taxon>Acinetobacter</taxon>
        <taxon>Acinetobacter calcoaceticus/baumannii complex</taxon>
    </lineage>
</organism>